<feature type="compositionally biased region" description="Pro residues" evidence="1">
    <location>
        <begin position="518"/>
        <end position="527"/>
    </location>
</feature>
<keyword evidence="3" id="KW-1185">Reference proteome</keyword>
<feature type="region of interest" description="Disordered" evidence="1">
    <location>
        <begin position="1"/>
        <end position="22"/>
    </location>
</feature>
<dbReference type="RefSeq" id="XP_013336461.1">
    <property type="nucleotide sequence ID" value="XM_013481007.1"/>
</dbReference>
<name>U6M714_EIMMA</name>
<dbReference type="EMBL" id="HG720875">
    <property type="protein sequence ID" value="CDJ59816.1"/>
    <property type="molecule type" value="Genomic_DNA"/>
</dbReference>
<evidence type="ECO:0000313" key="2">
    <source>
        <dbReference type="EMBL" id="CDJ59816.1"/>
    </source>
</evidence>
<feature type="compositionally biased region" description="Basic and acidic residues" evidence="1">
    <location>
        <begin position="966"/>
        <end position="977"/>
    </location>
</feature>
<proteinExistence type="predicted"/>
<feature type="region of interest" description="Disordered" evidence="1">
    <location>
        <begin position="297"/>
        <end position="392"/>
    </location>
</feature>
<feature type="compositionally biased region" description="Low complexity" evidence="1">
    <location>
        <begin position="571"/>
        <end position="585"/>
    </location>
</feature>
<organism evidence="2 3">
    <name type="scientific">Eimeria maxima</name>
    <name type="common">Coccidian parasite</name>
    <dbReference type="NCBI Taxonomy" id="5804"/>
    <lineage>
        <taxon>Eukaryota</taxon>
        <taxon>Sar</taxon>
        <taxon>Alveolata</taxon>
        <taxon>Apicomplexa</taxon>
        <taxon>Conoidasida</taxon>
        <taxon>Coccidia</taxon>
        <taxon>Eucoccidiorida</taxon>
        <taxon>Eimeriorina</taxon>
        <taxon>Eimeriidae</taxon>
        <taxon>Eimeria</taxon>
    </lineage>
</organism>
<protein>
    <submittedName>
        <fullName evidence="2">Uncharacterized protein</fullName>
    </submittedName>
</protein>
<evidence type="ECO:0000313" key="3">
    <source>
        <dbReference type="Proteomes" id="UP000030763"/>
    </source>
</evidence>
<gene>
    <name evidence="2" type="ORF">EMWEY_00025060</name>
</gene>
<feature type="compositionally biased region" description="Polar residues" evidence="1">
    <location>
        <begin position="194"/>
        <end position="203"/>
    </location>
</feature>
<feature type="region of interest" description="Disordered" evidence="1">
    <location>
        <begin position="187"/>
        <end position="208"/>
    </location>
</feature>
<evidence type="ECO:0000256" key="1">
    <source>
        <dbReference type="SAM" id="MobiDB-lite"/>
    </source>
</evidence>
<reference evidence="2" key="2">
    <citation type="submission" date="2013-10" db="EMBL/GenBank/DDBJ databases">
        <authorList>
            <person name="Aslett M."/>
        </authorList>
    </citation>
    <scope>NUCLEOTIDE SEQUENCE [LARGE SCALE GENOMIC DNA]</scope>
    <source>
        <strain evidence="2">Weybridge</strain>
    </source>
</reference>
<feature type="compositionally biased region" description="Low complexity" evidence="1">
    <location>
        <begin position="486"/>
        <end position="517"/>
    </location>
</feature>
<feature type="compositionally biased region" description="Low complexity" evidence="1">
    <location>
        <begin position="835"/>
        <end position="855"/>
    </location>
</feature>
<dbReference type="Proteomes" id="UP000030763">
    <property type="component" value="Unassembled WGS sequence"/>
</dbReference>
<feature type="region of interest" description="Disordered" evidence="1">
    <location>
        <begin position="949"/>
        <end position="979"/>
    </location>
</feature>
<dbReference type="AlphaFoldDB" id="U6M714"/>
<dbReference type="VEuPathDB" id="ToxoDB:EMWEY_00025060"/>
<feature type="region of interest" description="Disordered" evidence="1">
    <location>
        <begin position="483"/>
        <end position="585"/>
    </location>
</feature>
<dbReference type="GeneID" id="25336492"/>
<dbReference type="OMA" id="LRWGPHA"/>
<feature type="region of interest" description="Disordered" evidence="1">
    <location>
        <begin position="835"/>
        <end position="863"/>
    </location>
</feature>
<feature type="compositionally biased region" description="Low complexity" evidence="1">
    <location>
        <begin position="950"/>
        <end position="965"/>
    </location>
</feature>
<feature type="compositionally biased region" description="Low complexity" evidence="1">
    <location>
        <begin position="528"/>
        <end position="563"/>
    </location>
</feature>
<feature type="compositionally biased region" description="Low complexity" evidence="1">
    <location>
        <begin position="366"/>
        <end position="384"/>
    </location>
</feature>
<feature type="compositionally biased region" description="Low complexity" evidence="1">
    <location>
        <begin position="305"/>
        <end position="315"/>
    </location>
</feature>
<feature type="region of interest" description="Disordered" evidence="1">
    <location>
        <begin position="1103"/>
        <end position="1136"/>
    </location>
</feature>
<reference evidence="2" key="1">
    <citation type="submission" date="2013-10" db="EMBL/GenBank/DDBJ databases">
        <title>Genomic analysis of the causative agents of coccidiosis in chickens.</title>
        <authorList>
            <person name="Reid A.J."/>
            <person name="Blake D."/>
            <person name="Billington K."/>
            <person name="Browne H."/>
            <person name="Dunn M."/>
            <person name="Hung S."/>
            <person name="Kawahara F."/>
            <person name="Miranda-Saavedra D."/>
            <person name="Mourier T."/>
            <person name="Nagra H."/>
            <person name="Otto T.D."/>
            <person name="Rawlings N."/>
            <person name="Sanchez A."/>
            <person name="Sanders M."/>
            <person name="Subramaniam C."/>
            <person name="Tay Y."/>
            <person name="Dear P."/>
            <person name="Doerig C."/>
            <person name="Gruber A."/>
            <person name="Parkinson J."/>
            <person name="Shirley M."/>
            <person name="Wan K.L."/>
            <person name="Berriman M."/>
            <person name="Tomley F."/>
            <person name="Pain A."/>
        </authorList>
    </citation>
    <scope>NUCLEOTIDE SEQUENCE [LARGE SCALE GENOMIC DNA]</scope>
    <source>
        <strain evidence="2">Weybridge</strain>
    </source>
</reference>
<feature type="compositionally biased region" description="Low complexity" evidence="1">
    <location>
        <begin position="326"/>
        <end position="342"/>
    </location>
</feature>
<accession>U6M714</accession>
<sequence>MLLASGEVSSKHPGAPSFLGEADSSVGLAPSVTPLTPPLPLQQQQPCNCWPYAPDQAAGGLTVGTSACRGGGGSPIQPAAGPLTGPMQLPVGAGGPPCLGVEGSRLASTVAPAAVDGAAATGGPSPAVWVSGGAPCSRGPMQASCPSPCAPVASYPSCHVPCVGKPLQQPPIPCYPSLLMGASLGPAGQVVQHPRSSPQGPLMSQQPPQHSVLLQQHLVQQQPLVQQPVLQNQLLQQPGGSLSVCLRPEAVNMITAALRRYLVTVVSEVYREVARPWRPSGGCCSQLQHLPLCRKDHEGGNSPIGTSSTATTSGGLEEDEESAFCSSTNNTNNIAASASSTNRCGGEPSQAPLALSKGQSPEDTQAPRAQRPSTAAAAAAAAPSGDDSNTEGTWSLLCKKEAFCGSAASAAAPTGAAAAPSSSTSAVGEQAYHLQAIRNGPSEQLAKYVTLLLPFLSDSPQELRARNPQCFVEARMQLEALRQRQQEQPQYQQTQQMPLQPQHHQQQMPVQHQHLPMPQQPQHPPIPLQQQQQQQQPVALQQQPHQQPIALQQHRQMPLQQQPEMRLHHPQQLSLQQQPQQDVAVEAPQQLSLQRQQLPTLLQQQQQLTRPTGIPTSPAGFAAGCCSALREHGVAGAAAGGTTTTTAAAGFRGADGPFGGPIVPPGWQGAEAATAGEGVRGEVRSRPPWPVDESLRWGPHAASSCAGGPSFGFMGAPAAAGSAGKGECATSCSSGNADAAALVQLSRPTLPSSIPASAAGEGASAAAGDCLVPRMNLGAVGSCSHDGLNSGSRVMMPWGSRAGVPRPSPPPLGQLVALDSPTPATSASPPCMWPVSPSASTTAAPNSLATTPTAGTGSGVTGPVGVLPNRKKLVPAELGSVISAEGLGRSPRGNVRVCHSQPHNAWLVLCCAGGAESRAFSVLQLGYEGAKRVALLYAAQCRRHLNSRRAAAQKPAMPAAAVAEAPPERPSKVKTPEDTSAELAATGLGSTGPPGGCFNLIDYSGDVPYTTRSDVSASRVARLSRRAMELPYVHGVRFEAETFAWVAQMRGEARRFLVKKHGFIKSRLCAVEKIQAWRATLPPAALEQELKVEQEVLEMLRTSGANPASSQPMPLGPPLQQLPAPDFRETSASLDF</sequence>
<dbReference type="OrthoDB" id="346650at2759"/>